<dbReference type="Gene3D" id="3.40.50.1820">
    <property type="entry name" value="alpha/beta hydrolase"/>
    <property type="match status" value="2"/>
</dbReference>
<protein>
    <recommendedName>
        <fullName evidence="2">AB hydrolase-1 domain-containing protein</fullName>
    </recommendedName>
</protein>
<reference evidence="3" key="2">
    <citation type="submission" date="2018-05" db="EMBL/GenBank/DDBJ databases">
        <title>OpunRS2 (Oryza punctata Reference Sequence Version 2).</title>
        <authorList>
            <person name="Zhang J."/>
            <person name="Kudrna D."/>
            <person name="Lee S."/>
            <person name="Talag J."/>
            <person name="Welchert J."/>
            <person name="Wing R.A."/>
        </authorList>
    </citation>
    <scope>NUCLEOTIDE SEQUENCE [LARGE SCALE GENOMIC DNA]</scope>
</reference>
<feature type="domain" description="AB hydrolase-1" evidence="2">
    <location>
        <begin position="13"/>
        <end position="231"/>
    </location>
</feature>
<dbReference type="eggNOG" id="ENOG502QR2J">
    <property type="taxonomic scope" value="Eukaryota"/>
</dbReference>
<dbReference type="HOGENOM" id="CLU_576694_0_0_1"/>
<dbReference type="PANTHER" id="PTHR10992:SF1075">
    <property type="entry name" value="OS01G0557100 PROTEIN"/>
    <property type="match status" value="1"/>
</dbReference>
<dbReference type="GO" id="GO:0009696">
    <property type="term" value="P:salicylic acid metabolic process"/>
    <property type="evidence" value="ECO:0007669"/>
    <property type="project" value="TreeGrafter"/>
</dbReference>
<dbReference type="SUPFAM" id="SSF53474">
    <property type="entry name" value="alpha/beta-Hydrolases"/>
    <property type="match status" value="2"/>
</dbReference>
<reference evidence="3" key="1">
    <citation type="submission" date="2015-04" db="UniProtKB">
        <authorList>
            <consortium name="EnsemblPlants"/>
        </authorList>
    </citation>
    <scope>IDENTIFICATION</scope>
</reference>
<dbReference type="EnsemblPlants" id="OPUNC01G19780.1">
    <property type="protein sequence ID" value="OPUNC01G19780.1"/>
    <property type="gene ID" value="OPUNC01G19780"/>
</dbReference>
<dbReference type="GO" id="GO:0080030">
    <property type="term" value="F:methyl indole-3-acetate esterase activity"/>
    <property type="evidence" value="ECO:0007669"/>
    <property type="project" value="TreeGrafter"/>
</dbReference>
<dbReference type="FunFam" id="3.40.50.1820:FF:000051">
    <property type="entry name" value="(S)-hydroxynitrile lyase"/>
    <property type="match status" value="1"/>
</dbReference>
<dbReference type="InterPro" id="IPR000073">
    <property type="entry name" value="AB_hydrolase_1"/>
</dbReference>
<dbReference type="PANTHER" id="PTHR10992">
    <property type="entry name" value="METHYLESTERASE FAMILY MEMBER"/>
    <property type="match status" value="1"/>
</dbReference>
<evidence type="ECO:0000313" key="4">
    <source>
        <dbReference type="Proteomes" id="UP000026962"/>
    </source>
</evidence>
<dbReference type="AlphaFoldDB" id="A0A0E0JK25"/>
<evidence type="ECO:0000313" key="3">
    <source>
        <dbReference type="EnsemblPlants" id="OPUNC01G19780.1"/>
    </source>
</evidence>
<feature type="domain" description="AB hydrolase-1" evidence="2">
    <location>
        <begin position="296"/>
        <end position="522"/>
    </location>
</feature>
<dbReference type="GO" id="GO:0080031">
    <property type="term" value="F:methyl salicylate esterase activity"/>
    <property type="evidence" value="ECO:0007669"/>
    <property type="project" value="TreeGrafter"/>
</dbReference>
<organism evidence="3">
    <name type="scientific">Oryza punctata</name>
    <name type="common">Red rice</name>
    <dbReference type="NCBI Taxonomy" id="4537"/>
    <lineage>
        <taxon>Eukaryota</taxon>
        <taxon>Viridiplantae</taxon>
        <taxon>Streptophyta</taxon>
        <taxon>Embryophyta</taxon>
        <taxon>Tracheophyta</taxon>
        <taxon>Spermatophyta</taxon>
        <taxon>Magnoliopsida</taxon>
        <taxon>Liliopsida</taxon>
        <taxon>Poales</taxon>
        <taxon>Poaceae</taxon>
        <taxon>BOP clade</taxon>
        <taxon>Oryzoideae</taxon>
        <taxon>Oryzeae</taxon>
        <taxon>Oryzinae</taxon>
        <taxon>Oryza</taxon>
    </lineage>
</organism>
<evidence type="ECO:0000256" key="1">
    <source>
        <dbReference type="SAM" id="MobiDB-lite"/>
    </source>
</evidence>
<dbReference type="Proteomes" id="UP000026962">
    <property type="component" value="Chromosome 1"/>
</dbReference>
<dbReference type="GO" id="GO:0009694">
    <property type="term" value="P:jasmonic acid metabolic process"/>
    <property type="evidence" value="ECO:0007669"/>
    <property type="project" value="TreeGrafter"/>
</dbReference>
<dbReference type="STRING" id="4537.A0A0E0JK25"/>
<feature type="region of interest" description="Disordered" evidence="1">
    <location>
        <begin position="253"/>
        <end position="287"/>
    </location>
</feature>
<dbReference type="GO" id="GO:0080032">
    <property type="term" value="F:methyl jasmonate esterase activity"/>
    <property type="evidence" value="ECO:0007669"/>
    <property type="project" value="TreeGrafter"/>
</dbReference>
<dbReference type="InterPro" id="IPR045889">
    <property type="entry name" value="MES/HNL"/>
</dbReference>
<dbReference type="Pfam" id="PF12697">
    <property type="entry name" value="Abhydrolase_6"/>
    <property type="match status" value="2"/>
</dbReference>
<dbReference type="OMA" id="CITYAME"/>
<accession>A0A0E0JK25</accession>
<name>A0A0E0JK25_ORYPU</name>
<evidence type="ECO:0000259" key="2">
    <source>
        <dbReference type="Pfam" id="PF12697"/>
    </source>
</evidence>
<dbReference type="InterPro" id="IPR029058">
    <property type="entry name" value="AB_hydrolase_fold"/>
</dbReference>
<proteinExistence type="predicted"/>
<keyword evidence="4" id="KW-1185">Reference proteome</keyword>
<feature type="compositionally biased region" description="Basic residues" evidence="1">
    <location>
        <begin position="265"/>
        <end position="285"/>
    </location>
</feature>
<sequence>MVPLPAAGTARRIILAHGACHGGWCWYKVAALLCAAGHRVDAPDLGAAGQLGLRDAPAFADRARRLLDAVRALPDGERAVLVGHSFGGMSVALAAETFPEKVAAAVFVAAFLPDCTNPPSHPIDKPRPIFNLVWPEFLKKKLYQLSSPEDYMLGKSLVRASSLYVDDLRRRPAFRDDRYGAVRKVYVVVENDMAIVQEHQRWMVANAEVAEVRVMVAGDHMAMLSAPEELAGHLTDVANTYISNILRTSPWHAHAQPLAKPAPSCRRRRRRPSSRQRPPARRRRAAASSWCTARGHGGWCWYRVATLLRAAGHRVHAPDLAASGADARPLHDAPTFDDYSRPLLDAVRALPDGERAVLVGHSFGGMSVALAAETFPDKVAAAVFVTALMPDCPNPRPDVIQKLPLSDWMDCVTDEEHAPPSVLFGPEFMRRKLYQLSPEEDFTLSQSLVRVSSYYVGDMRRRPPFSEARYGAVRKVYVVCGQDQAIVEAYQRRMIAGCPVEEVREIAGADHMAMFSAPVELAGHLADVANTYT</sequence>
<dbReference type="Gramene" id="OPUNC01G19780.1">
    <property type="protein sequence ID" value="OPUNC01G19780.1"/>
    <property type="gene ID" value="OPUNC01G19780"/>
</dbReference>